<organism evidence="1 2">
    <name type="scientific">Undibacterium danionis</name>
    <dbReference type="NCBI Taxonomy" id="1812100"/>
    <lineage>
        <taxon>Bacteria</taxon>
        <taxon>Pseudomonadati</taxon>
        <taxon>Pseudomonadota</taxon>
        <taxon>Betaproteobacteria</taxon>
        <taxon>Burkholderiales</taxon>
        <taxon>Oxalobacteraceae</taxon>
        <taxon>Undibacterium</taxon>
    </lineage>
</organism>
<dbReference type="PANTHER" id="PTHR39327">
    <property type="match status" value="1"/>
</dbReference>
<accession>A0ABV6IDS5</accession>
<dbReference type="PANTHER" id="PTHR39327:SF1">
    <property type="entry name" value="BLR5470 PROTEIN"/>
    <property type="match status" value="1"/>
</dbReference>
<evidence type="ECO:0000313" key="2">
    <source>
        <dbReference type="Proteomes" id="UP001589844"/>
    </source>
</evidence>
<comment type="caution">
    <text evidence="1">The sequence shown here is derived from an EMBL/GenBank/DDBJ whole genome shotgun (WGS) entry which is preliminary data.</text>
</comment>
<dbReference type="SUPFAM" id="SSF54001">
    <property type="entry name" value="Cysteine proteinases"/>
    <property type="match status" value="1"/>
</dbReference>
<proteinExistence type="predicted"/>
<dbReference type="InterPro" id="IPR010319">
    <property type="entry name" value="Transglutaminase-like_Cys_pept"/>
</dbReference>
<dbReference type="EMBL" id="JBHLXJ010000005">
    <property type="protein sequence ID" value="MFC0349196.1"/>
    <property type="molecule type" value="Genomic_DNA"/>
</dbReference>
<keyword evidence="2" id="KW-1185">Reference proteome</keyword>
<reference evidence="1 2" key="1">
    <citation type="submission" date="2024-09" db="EMBL/GenBank/DDBJ databases">
        <authorList>
            <person name="Sun Q."/>
            <person name="Mori K."/>
        </authorList>
    </citation>
    <scope>NUCLEOTIDE SEQUENCE [LARGE SCALE GENOMIC DNA]</scope>
    <source>
        <strain evidence="1 2">CCM 8677</strain>
    </source>
</reference>
<dbReference type="Gene3D" id="3.10.620.30">
    <property type="match status" value="1"/>
</dbReference>
<dbReference type="Proteomes" id="UP001589844">
    <property type="component" value="Unassembled WGS sequence"/>
</dbReference>
<evidence type="ECO:0000313" key="1">
    <source>
        <dbReference type="EMBL" id="MFC0349196.1"/>
    </source>
</evidence>
<gene>
    <name evidence="1" type="ORF">ACFFJH_05220</name>
</gene>
<sequence>MFTSFSNLRQARVTTLSIILFVVALLCAPFSYGLNWDKLRQSFRTLTSNEQAFNEWNNLLSGLQDANVDSKLQKVNQFFNRKLSYTEDSELWGQSDYWATPLESLSKGKGDCEDYVIAKYFSLRSLNIPDTQLRLVYVKAHIGGPNSSVTQAHMVLAFYPSGDAEPLILDNLITDIRPASRRTDLSPIFSFNGLGIFAGSASTATVGPGGTSRLSRWQDLLERARKEGFE</sequence>
<dbReference type="RefSeq" id="WP_390210614.1">
    <property type="nucleotide sequence ID" value="NZ_JBHLXJ010000005.1"/>
</dbReference>
<dbReference type="Pfam" id="PF06035">
    <property type="entry name" value="Peptidase_C93"/>
    <property type="match status" value="1"/>
</dbReference>
<protein>
    <submittedName>
        <fullName evidence="1">Transglutaminase-like cysteine peptidase</fullName>
    </submittedName>
</protein>
<dbReference type="InterPro" id="IPR038765">
    <property type="entry name" value="Papain-like_cys_pep_sf"/>
</dbReference>
<name>A0ABV6IDS5_9BURK</name>